<name>A0A9E7JCD6_9LILI</name>
<sequence length="92" mass="9945">RSPPSALRPVTSLVGHRRGRLRPSRKEGGVEHNPCAKEEGSRVSLHAIVVLAIIAEGGGREVRRGRRRRWAQQGGRRPVGSAVVTVAVLCPL</sequence>
<dbReference type="AlphaFoldDB" id="A0A9E7JCD6"/>
<feature type="compositionally biased region" description="Basic and acidic residues" evidence="1">
    <location>
        <begin position="24"/>
        <end position="35"/>
    </location>
</feature>
<gene>
    <name evidence="2" type="ORF">MUK42_10019</name>
</gene>
<evidence type="ECO:0000313" key="2">
    <source>
        <dbReference type="EMBL" id="URD75362.1"/>
    </source>
</evidence>
<evidence type="ECO:0000313" key="3">
    <source>
        <dbReference type="Proteomes" id="UP001055439"/>
    </source>
</evidence>
<accession>A0A9E7JCD6</accession>
<proteinExistence type="predicted"/>
<protein>
    <submittedName>
        <fullName evidence="2">Uncharacterized protein</fullName>
    </submittedName>
</protein>
<organism evidence="2 3">
    <name type="scientific">Musa troglodytarum</name>
    <name type="common">fe'i banana</name>
    <dbReference type="NCBI Taxonomy" id="320322"/>
    <lineage>
        <taxon>Eukaryota</taxon>
        <taxon>Viridiplantae</taxon>
        <taxon>Streptophyta</taxon>
        <taxon>Embryophyta</taxon>
        <taxon>Tracheophyta</taxon>
        <taxon>Spermatophyta</taxon>
        <taxon>Magnoliopsida</taxon>
        <taxon>Liliopsida</taxon>
        <taxon>Zingiberales</taxon>
        <taxon>Musaceae</taxon>
        <taxon>Musa</taxon>
    </lineage>
</organism>
<feature type="non-terminal residue" evidence="2">
    <location>
        <position position="1"/>
    </location>
</feature>
<feature type="region of interest" description="Disordered" evidence="1">
    <location>
        <begin position="1"/>
        <end position="35"/>
    </location>
</feature>
<keyword evidence="3" id="KW-1185">Reference proteome</keyword>
<reference evidence="2" key="1">
    <citation type="submission" date="2022-05" db="EMBL/GenBank/DDBJ databases">
        <title>The Musa troglodytarum L. genome provides insights into the mechanism of non-climacteric behaviour and enrichment of carotenoids.</title>
        <authorList>
            <person name="Wang J."/>
        </authorList>
    </citation>
    <scope>NUCLEOTIDE SEQUENCE</scope>
    <source>
        <tissue evidence="2">Leaf</tissue>
    </source>
</reference>
<evidence type="ECO:0000256" key="1">
    <source>
        <dbReference type="SAM" id="MobiDB-lite"/>
    </source>
</evidence>
<dbReference type="Proteomes" id="UP001055439">
    <property type="component" value="Chromosome 1"/>
</dbReference>
<dbReference type="EMBL" id="CP097502">
    <property type="protein sequence ID" value="URD75362.1"/>
    <property type="molecule type" value="Genomic_DNA"/>
</dbReference>